<sequence>MCKSCYFGDKRIYQILFCSEGQTNKIYIVTKKNLIFINARPMLLYFLEKIKSSSVFCSLLHIQTENGSINKMLGLC</sequence>
<protein>
    <submittedName>
        <fullName evidence="1">Uncharacterized protein</fullName>
    </submittedName>
</protein>
<dbReference type="AlphaFoldDB" id="A0A974DVB6"/>
<organism evidence="1 2">
    <name type="scientific">Xenopus laevis</name>
    <name type="common">African clawed frog</name>
    <dbReference type="NCBI Taxonomy" id="8355"/>
    <lineage>
        <taxon>Eukaryota</taxon>
        <taxon>Metazoa</taxon>
        <taxon>Chordata</taxon>
        <taxon>Craniata</taxon>
        <taxon>Vertebrata</taxon>
        <taxon>Euteleostomi</taxon>
        <taxon>Amphibia</taxon>
        <taxon>Batrachia</taxon>
        <taxon>Anura</taxon>
        <taxon>Pipoidea</taxon>
        <taxon>Pipidae</taxon>
        <taxon>Xenopodinae</taxon>
        <taxon>Xenopus</taxon>
        <taxon>Xenopus</taxon>
    </lineage>
</organism>
<evidence type="ECO:0000313" key="2">
    <source>
        <dbReference type="Proteomes" id="UP000694892"/>
    </source>
</evidence>
<proteinExistence type="predicted"/>
<dbReference type="Proteomes" id="UP000694892">
    <property type="component" value="Chromosome 1S"/>
</dbReference>
<gene>
    <name evidence="1" type="ORF">XELAEV_18010400mg</name>
</gene>
<dbReference type="EMBL" id="CM004467">
    <property type="protein sequence ID" value="OCT98170.1"/>
    <property type="molecule type" value="Genomic_DNA"/>
</dbReference>
<reference evidence="2" key="1">
    <citation type="journal article" date="2016" name="Nature">
        <title>Genome evolution in the allotetraploid frog Xenopus laevis.</title>
        <authorList>
            <person name="Session A.M."/>
            <person name="Uno Y."/>
            <person name="Kwon T."/>
            <person name="Chapman J.A."/>
            <person name="Toyoda A."/>
            <person name="Takahashi S."/>
            <person name="Fukui A."/>
            <person name="Hikosaka A."/>
            <person name="Suzuki A."/>
            <person name="Kondo M."/>
            <person name="van Heeringen S.J."/>
            <person name="Quigley I."/>
            <person name="Heinz S."/>
            <person name="Ogino H."/>
            <person name="Ochi H."/>
            <person name="Hellsten U."/>
            <person name="Lyons J.B."/>
            <person name="Simakov O."/>
            <person name="Putnam N."/>
            <person name="Stites J."/>
            <person name="Kuroki Y."/>
            <person name="Tanaka T."/>
            <person name="Michiue T."/>
            <person name="Watanabe M."/>
            <person name="Bogdanovic O."/>
            <person name="Lister R."/>
            <person name="Georgiou G."/>
            <person name="Paranjpe S.S."/>
            <person name="van Kruijsbergen I."/>
            <person name="Shu S."/>
            <person name="Carlson J."/>
            <person name="Kinoshita T."/>
            <person name="Ohta Y."/>
            <person name="Mawaribuchi S."/>
            <person name="Jenkins J."/>
            <person name="Grimwood J."/>
            <person name="Schmutz J."/>
            <person name="Mitros T."/>
            <person name="Mozaffari S.V."/>
            <person name="Suzuki Y."/>
            <person name="Haramoto Y."/>
            <person name="Yamamoto T.S."/>
            <person name="Takagi C."/>
            <person name="Heald R."/>
            <person name="Miller K."/>
            <person name="Haudenschild C."/>
            <person name="Kitzman J."/>
            <person name="Nakayama T."/>
            <person name="Izutsu Y."/>
            <person name="Robert J."/>
            <person name="Fortriede J."/>
            <person name="Burns K."/>
            <person name="Lotay V."/>
            <person name="Karimi K."/>
            <person name="Yasuoka Y."/>
            <person name="Dichmann D.S."/>
            <person name="Flajnik M.F."/>
            <person name="Houston D.W."/>
            <person name="Shendure J."/>
            <person name="DuPasquier L."/>
            <person name="Vize P.D."/>
            <person name="Zorn A.M."/>
            <person name="Ito M."/>
            <person name="Marcotte E.M."/>
            <person name="Wallingford J.B."/>
            <person name="Ito Y."/>
            <person name="Asashima M."/>
            <person name="Ueno N."/>
            <person name="Matsuda Y."/>
            <person name="Veenstra G.J."/>
            <person name="Fujiyama A."/>
            <person name="Harland R.M."/>
            <person name="Taira M."/>
            <person name="Rokhsar D.S."/>
        </authorList>
    </citation>
    <scope>NUCLEOTIDE SEQUENCE [LARGE SCALE GENOMIC DNA]</scope>
    <source>
        <strain evidence="2">J</strain>
    </source>
</reference>
<accession>A0A974DVB6</accession>
<evidence type="ECO:0000313" key="1">
    <source>
        <dbReference type="EMBL" id="OCT98170.1"/>
    </source>
</evidence>
<name>A0A974DVB6_XENLA</name>